<evidence type="ECO:0000313" key="3">
    <source>
        <dbReference type="Proteomes" id="UP001322277"/>
    </source>
</evidence>
<gene>
    <name evidence="2" type="ORF">CDEST_00786</name>
</gene>
<sequence>MVVAQPIFSLSSGHQVVSIRSRPVPVSYEASALGGAKHTAQQASSLNCFSFISLFLPSWNLPERSNSREKAQPRRGCADHSPHAIEARRSCTPIGAQSPVHCSMM</sequence>
<dbReference type="Proteomes" id="UP001322277">
    <property type="component" value="Chromosome 1"/>
</dbReference>
<organism evidence="2 3">
    <name type="scientific">Colletotrichum destructivum</name>
    <dbReference type="NCBI Taxonomy" id="34406"/>
    <lineage>
        <taxon>Eukaryota</taxon>
        <taxon>Fungi</taxon>
        <taxon>Dikarya</taxon>
        <taxon>Ascomycota</taxon>
        <taxon>Pezizomycotina</taxon>
        <taxon>Sordariomycetes</taxon>
        <taxon>Hypocreomycetidae</taxon>
        <taxon>Glomerellales</taxon>
        <taxon>Glomerellaceae</taxon>
        <taxon>Colletotrichum</taxon>
        <taxon>Colletotrichum destructivum species complex</taxon>
    </lineage>
</organism>
<dbReference type="GeneID" id="87937289"/>
<protein>
    <submittedName>
        <fullName evidence="2">Uncharacterized protein</fullName>
    </submittedName>
</protein>
<evidence type="ECO:0000313" key="2">
    <source>
        <dbReference type="EMBL" id="WQF75772.1"/>
    </source>
</evidence>
<proteinExistence type="predicted"/>
<evidence type="ECO:0000256" key="1">
    <source>
        <dbReference type="SAM" id="MobiDB-lite"/>
    </source>
</evidence>
<accession>A0AAX4HXH6</accession>
<dbReference type="RefSeq" id="XP_062772996.1">
    <property type="nucleotide sequence ID" value="XM_062916945.1"/>
</dbReference>
<feature type="region of interest" description="Disordered" evidence="1">
    <location>
        <begin position="63"/>
        <end position="83"/>
    </location>
</feature>
<name>A0AAX4HXH6_9PEZI</name>
<keyword evidence="3" id="KW-1185">Reference proteome</keyword>
<reference evidence="3" key="1">
    <citation type="journal article" date="2023" name="bioRxiv">
        <title>Complete genome of the Medicago anthracnose fungus, Colletotrichum destructivum, reveals a mini-chromosome-like region within a core chromosome.</title>
        <authorList>
            <person name="Lapalu N."/>
            <person name="Simon A."/>
            <person name="Lu A."/>
            <person name="Plaumann P.-L."/>
            <person name="Amselem J."/>
            <person name="Pigne S."/>
            <person name="Auger A."/>
            <person name="Koch C."/>
            <person name="Dallery J.-F."/>
            <person name="O'Connell R.J."/>
        </authorList>
    </citation>
    <scope>NUCLEOTIDE SEQUENCE [LARGE SCALE GENOMIC DNA]</scope>
    <source>
        <strain evidence="3">CBS 520.97</strain>
    </source>
</reference>
<dbReference type="AlphaFoldDB" id="A0AAX4HXH6"/>
<feature type="compositionally biased region" description="Basic and acidic residues" evidence="1">
    <location>
        <begin position="65"/>
        <end position="83"/>
    </location>
</feature>
<dbReference type="KEGG" id="cdet:87937289"/>
<dbReference type="EMBL" id="CP137305">
    <property type="protein sequence ID" value="WQF75772.1"/>
    <property type="molecule type" value="Genomic_DNA"/>
</dbReference>